<dbReference type="InterPro" id="IPR036869">
    <property type="entry name" value="J_dom_sf"/>
</dbReference>
<name>D7CWR5_TRURR</name>
<accession>D7CWR5</accession>
<organism evidence="7 8">
    <name type="scientific">Truepera radiovictrix (strain DSM 17093 / CIP 108686 / LMG 22925 / RQ-24)</name>
    <dbReference type="NCBI Taxonomy" id="649638"/>
    <lineage>
        <taxon>Bacteria</taxon>
        <taxon>Thermotogati</taxon>
        <taxon>Deinococcota</taxon>
        <taxon>Deinococci</taxon>
        <taxon>Trueperales</taxon>
        <taxon>Trueperaceae</taxon>
        <taxon>Truepera</taxon>
    </lineage>
</organism>
<dbReference type="GO" id="GO:0042026">
    <property type="term" value="P:protein refolding"/>
    <property type="evidence" value="ECO:0007669"/>
    <property type="project" value="TreeGrafter"/>
</dbReference>
<dbReference type="PANTHER" id="PTHR43096:SF48">
    <property type="entry name" value="CHAPERONE PROTEIN DNAJ"/>
    <property type="match status" value="1"/>
</dbReference>
<dbReference type="STRING" id="649638.Trad_0013"/>
<keyword evidence="8" id="KW-1185">Reference proteome</keyword>
<reference evidence="7 8" key="2">
    <citation type="journal article" date="2011" name="Stand. Genomic Sci.">
        <title>Complete genome sequence of Truepera radiovictrix type strain (RQ-24).</title>
        <authorList>
            <person name="Ivanova N."/>
            <person name="Rohde C."/>
            <person name="Munk C."/>
            <person name="Nolan M."/>
            <person name="Lucas S."/>
            <person name="Del Rio T.G."/>
            <person name="Tice H."/>
            <person name="Deshpande S."/>
            <person name="Cheng J.F."/>
            <person name="Tapia R."/>
            <person name="Han C."/>
            <person name="Goodwin L."/>
            <person name="Pitluck S."/>
            <person name="Liolios K."/>
            <person name="Mavromatis K."/>
            <person name="Mikhailova N."/>
            <person name="Pati A."/>
            <person name="Chen A."/>
            <person name="Palaniappan K."/>
            <person name="Land M."/>
            <person name="Hauser L."/>
            <person name="Chang Y.J."/>
            <person name="Jeffries C.D."/>
            <person name="Brambilla E."/>
            <person name="Rohde M."/>
            <person name="Goker M."/>
            <person name="Tindall B.J."/>
            <person name="Woyke T."/>
            <person name="Bristow J."/>
            <person name="Eisen J.A."/>
            <person name="Markowitz V."/>
            <person name="Hugenholtz P."/>
            <person name="Kyrpides N.C."/>
            <person name="Klenk H.P."/>
            <person name="Lapidus A."/>
        </authorList>
    </citation>
    <scope>NUCLEOTIDE SEQUENCE [LARGE SCALE GENOMIC DNA]</scope>
    <source>
        <strain evidence="8">DSM 17093 / CIP 108686 / LMG 22925 / RQ-24</strain>
    </source>
</reference>
<dbReference type="OrthoDB" id="9779889at2"/>
<dbReference type="AlphaFoldDB" id="D7CWR5"/>
<evidence type="ECO:0000256" key="2">
    <source>
        <dbReference type="ARBA" id="ARBA00022705"/>
    </source>
</evidence>
<reference evidence="8" key="1">
    <citation type="submission" date="2010-05" db="EMBL/GenBank/DDBJ databases">
        <title>The complete genome of Truepera radiovictris DSM 17093.</title>
        <authorList>
            <consortium name="US DOE Joint Genome Institute (JGI-PGF)"/>
            <person name="Lucas S."/>
            <person name="Copeland A."/>
            <person name="Lapidus A."/>
            <person name="Glavina del Rio T."/>
            <person name="Dalin E."/>
            <person name="Tice H."/>
            <person name="Bruce D."/>
            <person name="Goodwin L."/>
            <person name="Pitluck S."/>
            <person name="Kyrpides N."/>
            <person name="Mavromatis K."/>
            <person name="Ovchinnikova G."/>
            <person name="Munk A.C."/>
            <person name="Detter J.C."/>
            <person name="Han C."/>
            <person name="Tapia R."/>
            <person name="Land M."/>
            <person name="Hauser L."/>
            <person name="Markowitz V."/>
            <person name="Cheng J.-F."/>
            <person name="Hugenholtz P."/>
            <person name="Woyke T."/>
            <person name="Wu D."/>
            <person name="Tindall B."/>
            <person name="Pomrenke H.G."/>
            <person name="Brambilla E."/>
            <person name="Klenk H.-P."/>
            <person name="Eisen J.A."/>
        </authorList>
    </citation>
    <scope>NUCLEOTIDE SEQUENCE [LARGE SCALE GENOMIC DNA]</scope>
    <source>
        <strain evidence="8">DSM 17093 / CIP 108686 / LMG 22925 / RQ-24</strain>
    </source>
</reference>
<dbReference type="PANTHER" id="PTHR43096">
    <property type="entry name" value="DNAJ HOMOLOG 1, MITOCHONDRIAL-RELATED"/>
    <property type="match status" value="1"/>
</dbReference>
<dbReference type="GO" id="GO:0006260">
    <property type="term" value="P:DNA replication"/>
    <property type="evidence" value="ECO:0007669"/>
    <property type="project" value="UniProtKB-KW"/>
</dbReference>
<comment type="similarity">
    <text evidence="5">Belongs to the DnaJ family.</text>
</comment>
<dbReference type="SUPFAM" id="SSF46565">
    <property type="entry name" value="Chaperone J-domain"/>
    <property type="match status" value="1"/>
</dbReference>
<dbReference type="Proteomes" id="UP000000379">
    <property type="component" value="Chromosome"/>
</dbReference>
<dbReference type="Pfam" id="PF00226">
    <property type="entry name" value="DnaJ"/>
    <property type="match status" value="1"/>
</dbReference>
<dbReference type="FunFam" id="1.10.287.110:FF:000034">
    <property type="entry name" value="Chaperone protein DnaJ"/>
    <property type="match status" value="1"/>
</dbReference>
<dbReference type="SMART" id="SM00271">
    <property type="entry name" value="DnaJ"/>
    <property type="match status" value="1"/>
</dbReference>
<evidence type="ECO:0000256" key="5">
    <source>
        <dbReference type="ARBA" id="ARBA00061004"/>
    </source>
</evidence>
<dbReference type="InterPro" id="IPR002939">
    <property type="entry name" value="DnaJ_C"/>
</dbReference>
<dbReference type="CDD" id="cd10747">
    <property type="entry name" value="DnaJ_C"/>
    <property type="match status" value="1"/>
</dbReference>
<evidence type="ECO:0000256" key="3">
    <source>
        <dbReference type="ARBA" id="ARBA00023016"/>
    </source>
</evidence>
<evidence type="ECO:0000259" key="6">
    <source>
        <dbReference type="PROSITE" id="PS50076"/>
    </source>
</evidence>
<dbReference type="InterPro" id="IPR008971">
    <property type="entry name" value="HSP40/DnaJ_pept-bd"/>
</dbReference>
<dbReference type="FunFam" id="2.60.260.20:FF:000013">
    <property type="entry name" value="DnaJ subfamily B member 11"/>
    <property type="match status" value="1"/>
</dbReference>
<dbReference type="GO" id="GO:0005737">
    <property type="term" value="C:cytoplasm"/>
    <property type="evidence" value="ECO:0007669"/>
    <property type="project" value="UniProtKB-SubCell"/>
</dbReference>
<dbReference type="SUPFAM" id="SSF49493">
    <property type="entry name" value="HSP40/DnaJ peptide-binding domain"/>
    <property type="match status" value="2"/>
</dbReference>
<feature type="domain" description="J" evidence="6">
    <location>
        <begin position="6"/>
        <end position="71"/>
    </location>
</feature>
<keyword evidence="3 7" id="KW-0346">Stress response</keyword>
<dbReference type="eggNOG" id="COG0484">
    <property type="taxonomic scope" value="Bacteria"/>
</dbReference>
<dbReference type="InterPro" id="IPR001623">
    <property type="entry name" value="DnaJ_domain"/>
</dbReference>
<dbReference type="PROSITE" id="PS50076">
    <property type="entry name" value="DNAJ_2"/>
    <property type="match status" value="1"/>
</dbReference>
<dbReference type="RefSeq" id="WP_013176536.1">
    <property type="nucleotide sequence ID" value="NC_014221.1"/>
</dbReference>
<dbReference type="HOGENOM" id="CLU_017633_0_0_0"/>
<dbReference type="KEGG" id="tra:Trad_0013"/>
<dbReference type="Gene3D" id="2.60.260.20">
    <property type="entry name" value="Urease metallochaperone UreE, N-terminal domain"/>
    <property type="match status" value="2"/>
</dbReference>
<dbReference type="Gene3D" id="1.10.287.110">
    <property type="entry name" value="DnaJ domain"/>
    <property type="match status" value="1"/>
</dbReference>
<keyword evidence="4" id="KW-0143">Chaperone</keyword>
<dbReference type="GO" id="GO:0051082">
    <property type="term" value="F:unfolded protein binding"/>
    <property type="evidence" value="ECO:0007669"/>
    <property type="project" value="InterPro"/>
</dbReference>
<dbReference type="PRINTS" id="PR00625">
    <property type="entry name" value="JDOMAIN"/>
</dbReference>
<comment type="subcellular location">
    <subcellularLocation>
        <location evidence="1">Cytoplasm</location>
    </subcellularLocation>
</comment>
<evidence type="ECO:0000256" key="4">
    <source>
        <dbReference type="ARBA" id="ARBA00023186"/>
    </source>
</evidence>
<proteinExistence type="inferred from homology"/>
<dbReference type="Pfam" id="PF01556">
    <property type="entry name" value="DnaJ_C"/>
    <property type="match status" value="1"/>
</dbReference>
<keyword evidence="2" id="KW-0235">DNA replication</keyword>
<dbReference type="InterPro" id="IPR018253">
    <property type="entry name" value="DnaJ_domain_CS"/>
</dbReference>
<gene>
    <name evidence="7" type="ordered locus">Trad_0013</name>
</gene>
<evidence type="ECO:0000313" key="8">
    <source>
        <dbReference type="Proteomes" id="UP000000379"/>
    </source>
</evidence>
<dbReference type="EMBL" id="CP002049">
    <property type="protein sequence ID" value="ADI13156.1"/>
    <property type="molecule type" value="Genomic_DNA"/>
</dbReference>
<protein>
    <submittedName>
        <fullName evidence="7">Heat shock protein DnaJ domain protein</fullName>
    </submittedName>
</protein>
<dbReference type="PROSITE" id="PS00636">
    <property type="entry name" value="DNAJ_1"/>
    <property type="match status" value="1"/>
</dbReference>
<evidence type="ECO:0000313" key="7">
    <source>
        <dbReference type="EMBL" id="ADI13156.1"/>
    </source>
</evidence>
<sequence length="327" mass="35276">MAAYKDYYKILGVPRNATQKEVRAAYRKLAAKHHPDRNPGDKSAEERFKEIGEAYAVLGDKEKRAFYDRYGAAAAQPGFSPGGGFSGGGFSGGRPGGVEGDFSDFFQTLFGGGFGGFSAGTPQGGRFTTTFSTGTSGTFPFGFQEQRPRPTDVAVEMPVSLEDAYAGAKKTINIEGRRLEVTLPKGSRDGSRLRLRGQAPEGGDLYLTLRLEPHPRFRLDGDDVRVTVDVPDYVAALGGKVRVPTLDGDVEMKLPGPTPSGRSFRLRGRGWPRKDGTRGDQYAEVRATVPATLSDEQRAAYVRLQALAEMRAKGASDARPNDPVTSS</sequence>
<evidence type="ECO:0000256" key="1">
    <source>
        <dbReference type="ARBA" id="ARBA00004496"/>
    </source>
</evidence>
<dbReference type="CDD" id="cd06257">
    <property type="entry name" value="DnaJ"/>
    <property type="match status" value="1"/>
</dbReference>